<reference evidence="1" key="2">
    <citation type="submission" date="2020-09" db="EMBL/GenBank/DDBJ databases">
        <title>Reference genome assembly for Australian Ascochyta lentis isolate Al4.</title>
        <authorList>
            <person name="Lee R.C."/>
            <person name="Farfan-Caceres L.M."/>
            <person name="Debler J.W."/>
            <person name="Williams A.H."/>
            <person name="Henares B.M."/>
        </authorList>
    </citation>
    <scope>NUCLEOTIDE SEQUENCE</scope>
    <source>
        <strain evidence="1">Al4</strain>
    </source>
</reference>
<evidence type="ECO:0000313" key="1">
    <source>
        <dbReference type="EMBL" id="KAF9690614.1"/>
    </source>
</evidence>
<evidence type="ECO:0000313" key="2">
    <source>
        <dbReference type="Proteomes" id="UP000651452"/>
    </source>
</evidence>
<organism evidence="1 2">
    <name type="scientific">Ascochyta lentis</name>
    <dbReference type="NCBI Taxonomy" id="205686"/>
    <lineage>
        <taxon>Eukaryota</taxon>
        <taxon>Fungi</taxon>
        <taxon>Dikarya</taxon>
        <taxon>Ascomycota</taxon>
        <taxon>Pezizomycotina</taxon>
        <taxon>Dothideomycetes</taxon>
        <taxon>Pleosporomycetidae</taxon>
        <taxon>Pleosporales</taxon>
        <taxon>Pleosporineae</taxon>
        <taxon>Didymellaceae</taxon>
        <taxon>Ascochyta</taxon>
    </lineage>
</organism>
<comment type="caution">
    <text evidence="1">The sequence shown here is derived from an EMBL/GenBank/DDBJ whole genome shotgun (WGS) entry which is preliminary data.</text>
</comment>
<reference evidence="1" key="1">
    <citation type="submission" date="2018-12" db="EMBL/GenBank/DDBJ databases">
        <authorList>
            <person name="Syme R.A."/>
            <person name="Farfan-Caceres L."/>
            <person name="Lichtenzveig J."/>
        </authorList>
    </citation>
    <scope>NUCLEOTIDE SEQUENCE</scope>
    <source>
        <strain evidence="1">Al4</strain>
    </source>
</reference>
<name>A0A8H7ITH5_9PLEO</name>
<dbReference type="AlphaFoldDB" id="A0A8H7ITH5"/>
<dbReference type="EMBL" id="RZGK01000023">
    <property type="protein sequence ID" value="KAF9690614.1"/>
    <property type="molecule type" value="Genomic_DNA"/>
</dbReference>
<dbReference type="Proteomes" id="UP000651452">
    <property type="component" value="Unassembled WGS sequence"/>
</dbReference>
<sequence>MSTSATAPANKFSRLATAALPFELLFETILLRREEEPQFGEGLSEEALKPRKLALYLVGREIEYRHRAARRLRNRIWAWL</sequence>
<proteinExistence type="predicted"/>
<keyword evidence="2" id="KW-1185">Reference proteome</keyword>
<protein>
    <submittedName>
        <fullName evidence="1">Uncharacterized protein</fullName>
    </submittedName>
</protein>
<accession>A0A8H7ITH5</accession>
<gene>
    <name evidence="1" type="ORF">EKO04_011411</name>
</gene>